<reference evidence="2" key="2">
    <citation type="submission" date="2023-06" db="EMBL/GenBank/DDBJ databases">
        <authorList>
            <consortium name="Lawrence Berkeley National Laboratory"/>
            <person name="Mondo S.J."/>
            <person name="Hensen N."/>
            <person name="Bonometti L."/>
            <person name="Westerberg I."/>
            <person name="Brannstrom I.O."/>
            <person name="Guillou S."/>
            <person name="Cros-Aarteil S."/>
            <person name="Calhoun S."/>
            <person name="Haridas S."/>
            <person name="Kuo A."/>
            <person name="Pangilinan J."/>
            <person name="Riley R."/>
            <person name="Labutti K."/>
            <person name="Andreopoulos B."/>
            <person name="Lipzen A."/>
            <person name="Chen C."/>
            <person name="Yanf M."/>
            <person name="Daum C."/>
            <person name="Ng V."/>
            <person name="Clum A."/>
            <person name="Steindorff A."/>
            <person name="Ohm R."/>
            <person name="Martin F."/>
            <person name="Silar P."/>
            <person name="Natvig D."/>
            <person name="Lalanne C."/>
            <person name="Gautier V."/>
            <person name="Ament-Velasquez S.L."/>
            <person name="Kruys A."/>
            <person name="Hutchinson M.I."/>
            <person name="Powell A.J."/>
            <person name="Barry K."/>
            <person name="Miller A.N."/>
            <person name="Grigoriev I.V."/>
            <person name="Debuchy R."/>
            <person name="Gladieux P."/>
            <person name="Thoren M.H."/>
            <person name="Johannesson H."/>
        </authorList>
    </citation>
    <scope>NUCLEOTIDE SEQUENCE</scope>
    <source>
        <strain evidence="2">PSN324</strain>
    </source>
</reference>
<feature type="compositionally biased region" description="Polar residues" evidence="1">
    <location>
        <begin position="191"/>
        <end position="220"/>
    </location>
</feature>
<feature type="compositionally biased region" description="Basic and acidic residues" evidence="1">
    <location>
        <begin position="179"/>
        <end position="188"/>
    </location>
</feature>
<feature type="region of interest" description="Disordered" evidence="1">
    <location>
        <begin position="179"/>
        <end position="249"/>
    </location>
</feature>
<comment type="caution">
    <text evidence="2">The sequence shown here is derived from an EMBL/GenBank/DDBJ whole genome shotgun (WGS) entry which is preliminary data.</text>
</comment>
<sequence length="249" mass="27167">MDERGQKSKQMTKPPQGDVARKPLPRFFIFKGSPRPQAATPQRIAAQQIANLFKKAGVLPTNEVVEFNLADLPSPPTKAVMKAKATEARGKLLFIRDPGLLRPTAGDAKSFSQTSSLLSRSKHALLALVKAAISTQHPIVVVVSGTPLGMEEMVTRNQALFDAKHWGWDQVAWSFPEERKDSPVRADGETGSDNISEFGNQPHNPPTFENQPGESPESGSEPQQLTSQPQPQPDTTETVTESSEVQIKP</sequence>
<dbReference type="Proteomes" id="UP001321749">
    <property type="component" value="Unassembled WGS sequence"/>
</dbReference>
<dbReference type="AlphaFoldDB" id="A0AAV9HPM0"/>
<organism evidence="2 3">
    <name type="scientific">Cladorrhinum samala</name>
    <dbReference type="NCBI Taxonomy" id="585594"/>
    <lineage>
        <taxon>Eukaryota</taxon>
        <taxon>Fungi</taxon>
        <taxon>Dikarya</taxon>
        <taxon>Ascomycota</taxon>
        <taxon>Pezizomycotina</taxon>
        <taxon>Sordariomycetes</taxon>
        <taxon>Sordariomycetidae</taxon>
        <taxon>Sordariales</taxon>
        <taxon>Podosporaceae</taxon>
        <taxon>Cladorrhinum</taxon>
    </lineage>
</organism>
<evidence type="ECO:0000256" key="1">
    <source>
        <dbReference type="SAM" id="MobiDB-lite"/>
    </source>
</evidence>
<keyword evidence="3" id="KW-1185">Reference proteome</keyword>
<reference evidence="2" key="1">
    <citation type="journal article" date="2023" name="Mol. Phylogenet. Evol.">
        <title>Genome-scale phylogeny and comparative genomics of the fungal order Sordariales.</title>
        <authorList>
            <person name="Hensen N."/>
            <person name="Bonometti L."/>
            <person name="Westerberg I."/>
            <person name="Brannstrom I.O."/>
            <person name="Guillou S."/>
            <person name="Cros-Aarteil S."/>
            <person name="Calhoun S."/>
            <person name="Haridas S."/>
            <person name="Kuo A."/>
            <person name="Mondo S."/>
            <person name="Pangilinan J."/>
            <person name="Riley R."/>
            <person name="LaButti K."/>
            <person name="Andreopoulos B."/>
            <person name="Lipzen A."/>
            <person name="Chen C."/>
            <person name="Yan M."/>
            <person name="Daum C."/>
            <person name="Ng V."/>
            <person name="Clum A."/>
            <person name="Steindorff A."/>
            <person name="Ohm R.A."/>
            <person name="Martin F."/>
            <person name="Silar P."/>
            <person name="Natvig D.O."/>
            <person name="Lalanne C."/>
            <person name="Gautier V."/>
            <person name="Ament-Velasquez S.L."/>
            <person name="Kruys A."/>
            <person name="Hutchinson M.I."/>
            <person name="Powell A.J."/>
            <person name="Barry K."/>
            <person name="Miller A.N."/>
            <person name="Grigoriev I.V."/>
            <person name="Debuchy R."/>
            <person name="Gladieux P."/>
            <person name="Hiltunen Thoren M."/>
            <person name="Johannesson H."/>
        </authorList>
    </citation>
    <scope>NUCLEOTIDE SEQUENCE</scope>
    <source>
        <strain evidence="2">PSN324</strain>
    </source>
</reference>
<name>A0AAV9HPM0_9PEZI</name>
<feature type="region of interest" description="Disordered" evidence="1">
    <location>
        <begin position="1"/>
        <end position="25"/>
    </location>
</feature>
<accession>A0AAV9HPM0</accession>
<feature type="compositionally biased region" description="Low complexity" evidence="1">
    <location>
        <begin position="221"/>
        <end position="249"/>
    </location>
</feature>
<gene>
    <name evidence="2" type="ORF">QBC42DRAFT_77833</name>
</gene>
<dbReference type="EMBL" id="MU864969">
    <property type="protein sequence ID" value="KAK4462694.1"/>
    <property type="molecule type" value="Genomic_DNA"/>
</dbReference>
<proteinExistence type="predicted"/>
<evidence type="ECO:0000313" key="2">
    <source>
        <dbReference type="EMBL" id="KAK4462694.1"/>
    </source>
</evidence>
<protein>
    <submittedName>
        <fullName evidence="2">Uncharacterized protein</fullName>
    </submittedName>
</protein>
<evidence type="ECO:0000313" key="3">
    <source>
        <dbReference type="Proteomes" id="UP001321749"/>
    </source>
</evidence>